<comment type="caution">
    <text evidence="1">The sequence shown here is derived from an EMBL/GenBank/DDBJ whole genome shotgun (WGS) entry which is preliminary data.</text>
</comment>
<proteinExistence type="predicted"/>
<protein>
    <recommendedName>
        <fullName evidence="3">RiboL-PSP-HEPN domain-containing protein</fullName>
    </recommendedName>
</protein>
<dbReference type="EMBL" id="QJJV01000060">
    <property type="protein sequence ID" value="PXX02222.1"/>
    <property type="molecule type" value="Genomic_DNA"/>
</dbReference>
<name>A0ABX5MCT3_9BURK</name>
<keyword evidence="2" id="KW-1185">Reference proteome</keyword>
<sequence length="256" mass="29761">MTTEHWRFNSSIPWHYFSSAVYESVLARESTNQFQKYHHLRSCTYFSVCCFEAFLNAMMREKLGQDGLAEGNILKKLRFGKLAEKLQQWPSEVSGKQIEIPSHLLDVFNTFQSLRNEVTHAKTRDHSVYVELDRLRPDQIIDALARVMVMVYEAKGCAFPYWLLGWNFVGVGGDPGHPLESTNLNGFVHSLRSLGIGFNNYGSDFAWEKKAMTSIKGYEELKRILSQVQVDIEPKSDRFPFKPRLTRRWWDVEVVR</sequence>
<dbReference type="Proteomes" id="UP000247515">
    <property type="component" value="Unassembled WGS sequence"/>
</dbReference>
<evidence type="ECO:0000313" key="2">
    <source>
        <dbReference type="Proteomes" id="UP000247515"/>
    </source>
</evidence>
<evidence type="ECO:0000313" key="1">
    <source>
        <dbReference type="EMBL" id="PXX02222.1"/>
    </source>
</evidence>
<evidence type="ECO:0008006" key="3">
    <source>
        <dbReference type="Google" id="ProtNLM"/>
    </source>
</evidence>
<dbReference type="RefSeq" id="WP_110330107.1">
    <property type="nucleotide sequence ID" value="NZ_CAJMYJ010000045.1"/>
</dbReference>
<accession>A0ABX5MCT3</accession>
<gene>
    <name evidence="1" type="ORF">C7400_1603</name>
</gene>
<organism evidence="1 2">
    <name type="scientific">Paraburkholderia tropica</name>
    <dbReference type="NCBI Taxonomy" id="92647"/>
    <lineage>
        <taxon>Bacteria</taxon>
        <taxon>Pseudomonadati</taxon>
        <taxon>Pseudomonadota</taxon>
        <taxon>Betaproteobacteria</taxon>
        <taxon>Burkholderiales</taxon>
        <taxon>Burkholderiaceae</taxon>
        <taxon>Paraburkholderia</taxon>
    </lineage>
</organism>
<dbReference type="GeneID" id="61308286"/>
<reference evidence="1 2" key="1">
    <citation type="submission" date="2018-05" db="EMBL/GenBank/DDBJ databases">
        <title>Genomic Encyclopedia of Type Strains, Phase IV (KMG-V): Genome sequencing to study the core and pangenomes of soil and plant-associated prokaryotes.</title>
        <authorList>
            <person name="Whitman W."/>
        </authorList>
    </citation>
    <scope>NUCLEOTIDE SEQUENCE [LARGE SCALE GENOMIC DNA]</scope>
    <source>
        <strain evidence="1 2">SIr-6563</strain>
    </source>
</reference>